<comment type="caution">
    <text evidence="2">The sequence shown here is derived from an EMBL/GenBank/DDBJ whole genome shotgun (WGS) entry which is preliminary data.</text>
</comment>
<name>A0A2B7YY15_9FUSO</name>
<dbReference type="AlphaFoldDB" id="A0A2B7YY15"/>
<dbReference type="RefSeq" id="WP_016340095.1">
    <property type="nucleotide sequence ID" value="NZ_CP056015.1"/>
</dbReference>
<dbReference type="EMBL" id="NJGJ01000001">
    <property type="protein sequence ID" value="PGH25931.1"/>
    <property type="molecule type" value="Genomic_DNA"/>
</dbReference>
<feature type="transmembrane region" description="Helical" evidence="1">
    <location>
        <begin position="27"/>
        <end position="45"/>
    </location>
</feature>
<gene>
    <name evidence="2" type="ORF">RN90_11605</name>
</gene>
<proteinExistence type="predicted"/>
<feature type="transmembrane region" description="Helical" evidence="1">
    <location>
        <begin position="5"/>
        <end position="21"/>
    </location>
</feature>
<keyword evidence="1" id="KW-0472">Membrane</keyword>
<keyword evidence="1" id="KW-1133">Transmembrane helix</keyword>
<evidence type="ECO:0000256" key="1">
    <source>
        <dbReference type="SAM" id="Phobius"/>
    </source>
</evidence>
<dbReference type="Proteomes" id="UP000226179">
    <property type="component" value="Unassembled WGS sequence"/>
</dbReference>
<accession>A0A2B7YY15</accession>
<keyword evidence="1" id="KW-0812">Transmembrane</keyword>
<evidence type="ECO:0008006" key="4">
    <source>
        <dbReference type="Google" id="ProtNLM"/>
    </source>
</evidence>
<evidence type="ECO:0000313" key="2">
    <source>
        <dbReference type="EMBL" id="PGH25931.1"/>
    </source>
</evidence>
<reference evidence="2 3" key="1">
    <citation type="submission" date="2017-06" db="EMBL/GenBank/DDBJ databases">
        <title>Draft genome sequence of Fusobacterium nucleatum subsp. animalis KCOM 1280 (=ChDC F318).</title>
        <authorList>
            <person name="Kook J.-K."/>
            <person name="Park S.-N."/>
            <person name="Lim Y.K."/>
            <person name="Roh H."/>
        </authorList>
    </citation>
    <scope>NUCLEOTIDE SEQUENCE [LARGE SCALE GENOMIC DNA]</scope>
    <source>
        <strain evidence="3">KCOM 1280 ( ChDC F318)</strain>
    </source>
</reference>
<protein>
    <recommendedName>
        <fullName evidence="4">Restriction endonuclease</fullName>
    </recommendedName>
</protein>
<evidence type="ECO:0000313" key="3">
    <source>
        <dbReference type="Proteomes" id="UP000226179"/>
    </source>
</evidence>
<sequence length="258" mass="30837">MRYFHTIFFIFLISVKIFGFLNDNIRLFLTIIIILNIIFSIFRIYKLDKRLEKVKKDFIKGKYSRNIFPFHENTPEKIKEILKESINNIEEKFYKVTSSQIENSVPRERIFCYELYHQLRLECQSYKFGVRFDISPELVKGRAMGYSEINNIPDFLFHKEGTNINFCILEVKAQLKKDEIKKDFETLTIFLNGKIKLLPYKIGIFLIFGYSFEEFVILIKKMSLDNYRSDIIIMCKKSNKDELIEKTLGDVVYMIKNN</sequence>
<organism evidence="2 3">
    <name type="scientific">Fusobacterium animalis</name>
    <dbReference type="NCBI Taxonomy" id="76859"/>
    <lineage>
        <taxon>Bacteria</taxon>
        <taxon>Fusobacteriati</taxon>
        <taxon>Fusobacteriota</taxon>
        <taxon>Fusobacteriia</taxon>
        <taxon>Fusobacteriales</taxon>
        <taxon>Fusobacteriaceae</taxon>
        <taxon>Fusobacterium</taxon>
    </lineage>
</organism>